<sequence>MHTLGLKPHDMDWYMEAGAISHMASDRGYPSNHQGYKCYDTDTRTIIVSRHIIFNETQFSFAMSKSTHPASYKFLEQLHSPLISAQSSHSTTSVVSYGCPHYPTITPYYPTTFPCYPACPPTSSLPPPTPLKNPPPPHPNTRSQHGIFKPNPKYLLHTSTTPSPIPKNPMHNNTWDSVHRSPNVNVIRSMWIFCHKFNSDCSFERHKAHLVGDDKTQKVGINCGDTFSHMVKLATIRTVLTLALSQSWSIHQLEVKNVFLHGALHEIVYMYQPVGFSGIRSTLIIFAA</sequence>
<dbReference type="EMBL" id="BAABME010010810">
    <property type="protein sequence ID" value="GAA0182197.1"/>
    <property type="molecule type" value="Genomic_DNA"/>
</dbReference>
<accession>A0AAV3RT53</accession>
<dbReference type="InterPro" id="IPR013103">
    <property type="entry name" value="RVT_2"/>
</dbReference>
<name>A0AAV3RT53_LITER</name>
<dbReference type="Pfam" id="PF25597">
    <property type="entry name" value="SH3_retrovirus"/>
    <property type="match status" value="1"/>
</dbReference>
<evidence type="ECO:0000313" key="5">
    <source>
        <dbReference type="Proteomes" id="UP001454036"/>
    </source>
</evidence>
<evidence type="ECO:0008006" key="6">
    <source>
        <dbReference type="Google" id="ProtNLM"/>
    </source>
</evidence>
<keyword evidence="5" id="KW-1185">Reference proteome</keyword>
<comment type="caution">
    <text evidence="4">The sequence shown here is derived from an EMBL/GenBank/DDBJ whole genome shotgun (WGS) entry which is preliminary data.</text>
</comment>
<dbReference type="InterPro" id="IPR057670">
    <property type="entry name" value="SH3_retrovirus"/>
</dbReference>
<feature type="domain" description="Retroviral polymerase SH3-like" evidence="3">
    <location>
        <begin position="28"/>
        <end position="63"/>
    </location>
</feature>
<evidence type="ECO:0000256" key="1">
    <source>
        <dbReference type="SAM" id="MobiDB-lite"/>
    </source>
</evidence>
<feature type="region of interest" description="Disordered" evidence="1">
    <location>
        <begin position="126"/>
        <end position="149"/>
    </location>
</feature>
<gene>
    <name evidence="4" type="ORF">LIER_30335</name>
</gene>
<dbReference type="AlphaFoldDB" id="A0AAV3RT53"/>
<protein>
    <recommendedName>
        <fullName evidence="6">Reverse transcriptase Ty1/copia-type domain-containing protein</fullName>
    </recommendedName>
</protein>
<dbReference type="Proteomes" id="UP001454036">
    <property type="component" value="Unassembled WGS sequence"/>
</dbReference>
<organism evidence="4 5">
    <name type="scientific">Lithospermum erythrorhizon</name>
    <name type="common">Purple gromwell</name>
    <name type="synonym">Lithospermum officinale var. erythrorhizon</name>
    <dbReference type="NCBI Taxonomy" id="34254"/>
    <lineage>
        <taxon>Eukaryota</taxon>
        <taxon>Viridiplantae</taxon>
        <taxon>Streptophyta</taxon>
        <taxon>Embryophyta</taxon>
        <taxon>Tracheophyta</taxon>
        <taxon>Spermatophyta</taxon>
        <taxon>Magnoliopsida</taxon>
        <taxon>eudicotyledons</taxon>
        <taxon>Gunneridae</taxon>
        <taxon>Pentapetalae</taxon>
        <taxon>asterids</taxon>
        <taxon>lamiids</taxon>
        <taxon>Boraginales</taxon>
        <taxon>Boraginaceae</taxon>
        <taxon>Boraginoideae</taxon>
        <taxon>Lithospermeae</taxon>
        <taxon>Lithospermum</taxon>
    </lineage>
</organism>
<reference evidence="4 5" key="1">
    <citation type="submission" date="2024-01" db="EMBL/GenBank/DDBJ databases">
        <title>The complete chloroplast genome sequence of Lithospermum erythrorhizon: insights into the phylogenetic relationship among Boraginaceae species and the maternal lineages of purple gromwells.</title>
        <authorList>
            <person name="Okada T."/>
            <person name="Watanabe K."/>
        </authorList>
    </citation>
    <scope>NUCLEOTIDE SEQUENCE [LARGE SCALE GENOMIC DNA]</scope>
</reference>
<evidence type="ECO:0000259" key="3">
    <source>
        <dbReference type="Pfam" id="PF25597"/>
    </source>
</evidence>
<feature type="compositionally biased region" description="Pro residues" evidence="1">
    <location>
        <begin position="126"/>
        <end position="139"/>
    </location>
</feature>
<feature type="domain" description="Reverse transcriptase Ty1/copia-type" evidence="2">
    <location>
        <begin position="172"/>
        <end position="277"/>
    </location>
</feature>
<evidence type="ECO:0000259" key="2">
    <source>
        <dbReference type="Pfam" id="PF07727"/>
    </source>
</evidence>
<dbReference type="Pfam" id="PF07727">
    <property type="entry name" value="RVT_2"/>
    <property type="match status" value="1"/>
</dbReference>
<evidence type="ECO:0000313" key="4">
    <source>
        <dbReference type="EMBL" id="GAA0182197.1"/>
    </source>
</evidence>
<proteinExistence type="predicted"/>